<reference evidence="1 2" key="1">
    <citation type="submission" date="2017-07" db="EMBL/GenBank/DDBJ databases">
        <title>Phylogenetic study on the rhizospheric bacterium Ochrobactrum sp. A44.</title>
        <authorList>
            <person name="Krzyzanowska D.M."/>
            <person name="Ossowicki A."/>
            <person name="Rajewska M."/>
            <person name="Maciag T."/>
            <person name="Kaczynski Z."/>
            <person name="Czerwicka M."/>
            <person name="Jafra S."/>
        </authorList>
    </citation>
    <scope>NUCLEOTIDE SEQUENCE [LARGE SCALE GENOMIC DNA]</scope>
    <source>
        <strain evidence="1 2">DSM 7216</strain>
    </source>
</reference>
<keyword evidence="2" id="KW-1185">Reference proteome</keyword>
<dbReference type="Proteomes" id="UP000215590">
    <property type="component" value="Unassembled WGS sequence"/>
</dbReference>
<evidence type="ECO:0000313" key="2">
    <source>
        <dbReference type="Proteomes" id="UP000215590"/>
    </source>
</evidence>
<proteinExistence type="predicted"/>
<gene>
    <name evidence="1" type="ORF">CEV31_0853</name>
</gene>
<protein>
    <submittedName>
        <fullName evidence="1">Uncharacterized protein</fullName>
    </submittedName>
</protein>
<organism evidence="1 2">
    <name type="scientific">Brucella thiophenivorans</name>
    <dbReference type="NCBI Taxonomy" id="571255"/>
    <lineage>
        <taxon>Bacteria</taxon>
        <taxon>Pseudomonadati</taxon>
        <taxon>Pseudomonadota</taxon>
        <taxon>Alphaproteobacteria</taxon>
        <taxon>Hyphomicrobiales</taxon>
        <taxon>Brucellaceae</taxon>
        <taxon>Brucella/Ochrobactrum group</taxon>
        <taxon>Brucella</taxon>
    </lineage>
</organism>
<evidence type="ECO:0000313" key="1">
    <source>
        <dbReference type="EMBL" id="OYR21231.1"/>
    </source>
</evidence>
<dbReference type="AlphaFoldDB" id="A0A256G3K0"/>
<comment type="caution">
    <text evidence="1">The sequence shown here is derived from an EMBL/GenBank/DDBJ whole genome shotgun (WGS) entry which is preliminary data.</text>
</comment>
<accession>A0A256G3K0</accession>
<dbReference type="EMBL" id="NNRJ01000012">
    <property type="protein sequence ID" value="OYR21231.1"/>
    <property type="molecule type" value="Genomic_DNA"/>
</dbReference>
<sequence>MLSKIFEPNEYDRSKSHYRMMRGGRSANSAIVPGRLLETRRVDLSSTSVE</sequence>
<name>A0A256G3K0_9HYPH</name>